<dbReference type="GO" id="GO:0004175">
    <property type="term" value="F:endopeptidase activity"/>
    <property type="evidence" value="ECO:0007669"/>
    <property type="project" value="UniProtKB-ARBA"/>
</dbReference>
<keyword evidence="1" id="KW-1133">Transmembrane helix</keyword>
<evidence type="ECO:0000313" key="4">
    <source>
        <dbReference type="Proteomes" id="UP000198870"/>
    </source>
</evidence>
<feature type="transmembrane region" description="Helical" evidence="1">
    <location>
        <begin position="213"/>
        <end position="231"/>
    </location>
</feature>
<name>A0A1G5JB71_9BACT</name>
<dbReference type="Pfam" id="PF02517">
    <property type="entry name" value="Rce1-like"/>
    <property type="match status" value="1"/>
</dbReference>
<feature type="transmembrane region" description="Helical" evidence="1">
    <location>
        <begin position="150"/>
        <end position="169"/>
    </location>
</feature>
<dbReference type="AlphaFoldDB" id="A0A1G5JB71"/>
<keyword evidence="1" id="KW-0812">Transmembrane</keyword>
<accession>A0A1G5JB71</accession>
<feature type="transmembrane region" description="Helical" evidence="1">
    <location>
        <begin position="20"/>
        <end position="41"/>
    </location>
</feature>
<dbReference type="GO" id="GO:0006508">
    <property type="term" value="P:proteolysis"/>
    <property type="evidence" value="ECO:0007669"/>
    <property type="project" value="UniProtKB-KW"/>
</dbReference>
<keyword evidence="4" id="KW-1185">Reference proteome</keyword>
<evidence type="ECO:0000259" key="2">
    <source>
        <dbReference type="Pfam" id="PF02517"/>
    </source>
</evidence>
<dbReference type="STRING" id="419481.SAMN05216233_12741"/>
<keyword evidence="3" id="KW-0378">Hydrolase</keyword>
<feature type="transmembrane region" description="Helical" evidence="1">
    <location>
        <begin position="237"/>
        <end position="261"/>
    </location>
</feature>
<feature type="transmembrane region" description="Helical" evidence="1">
    <location>
        <begin position="111"/>
        <end position="129"/>
    </location>
</feature>
<feature type="transmembrane region" description="Helical" evidence="1">
    <location>
        <begin position="47"/>
        <end position="65"/>
    </location>
</feature>
<dbReference type="InterPro" id="IPR003675">
    <property type="entry name" value="Rce1/LyrA-like_dom"/>
</dbReference>
<organism evidence="3 4">
    <name type="scientific">Desulfoluna spongiiphila</name>
    <dbReference type="NCBI Taxonomy" id="419481"/>
    <lineage>
        <taxon>Bacteria</taxon>
        <taxon>Pseudomonadati</taxon>
        <taxon>Thermodesulfobacteriota</taxon>
        <taxon>Desulfobacteria</taxon>
        <taxon>Desulfobacterales</taxon>
        <taxon>Desulfolunaceae</taxon>
        <taxon>Desulfoluna</taxon>
    </lineage>
</organism>
<keyword evidence="1" id="KW-0472">Membrane</keyword>
<keyword evidence="3" id="KW-0645">Protease</keyword>
<dbReference type="EMBL" id="FMUX01000027">
    <property type="protein sequence ID" value="SCY85552.1"/>
    <property type="molecule type" value="Genomic_DNA"/>
</dbReference>
<reference evidence="3 4" key="1">
    <citation type="submission" date="2016-10" db="EMBL/GenBank/DDBJ databases">
        <authorList>
            <person name="de Groot N.N."/>
        </authorList>
    </citation>
    <scope>NUCLEOTIDE SEQUENCE [LARGE SCALE GENOMIC DNA]</scope>
    <source>
        <strain evidence="3 4">AA1</strain>
    </source>
</reference>
<protein>
    <submittedName>
        <fullName evidence="3">CAAX protease self-immunity</fullName>
    </submittedName>
</protein>
<evidence type="ECO:0000256" key="1">
    <source>
        <dbReference type="SAM" id="Phobius"/>
    </source>
</evidence>
<sequence>MTSGMVGGVFQSRTSRCRLYAGMFGAICLVLPVVHLLTRPGAAGKDLAAACVLCLIMIFWAAAGYKREDGGFSADLAAMVSGFWFFSLFRYSGLVSWPLGSAEYLSAYGYLFYSHVVLVLSVLSPLMAVRSIQGRSIRFFFAPKGITGRLHIGFFVFTASLFWGWAVWTVCSSDVNVSFLSFGLFVACLLKALMTGATEEFCYRGVLLKDCEFFLGAPAAITIQAVLYTMFHMNLGAAFTVSSFFLPGVFLLGLLFGVVTAMTRSIWWAMAVHTAINVIIEWDNVSHLAMNKL</sequence>
<proteinExistence type="predicted"/>
<evidence type="ECO:0000313" key="3">
    <source>
        <dbReference type="EMBL" id="SCY85552.1"/>
    </source>
</evidence>
<dbReference type="Proteomes" id="UP000198870">
    <property type="component" value="Unassembled WGS sequence"/>
</dbReference>
<feature type="transmembrane region" description="Helical" evidence="1">
    <location>
        <begin position="72"/>
        <end position="91"/>
    </location>
</feature>
<feature type="domain" description="CAAX prenyl protease 2/Lysostaphin resistance protein A-like" evidence="2">
    <location>
        <begin position="184"/>
        <end position="279"/>
    </location>
</feature>
<dbReference type="GO" id="GO:0080120">
    <property type="term" value="P:CAAX-box protein maturation"/>
    <property type="evidence" value="ECO:0007669"/>
    <property type="project" value="UniProtKB-ARBA"/>
</dbReference>
<gene>
    <name evidence="3" type="ORF">SAMN05216233_12741</name>
</gene>
<feature type="transmembrane region" description="Helical" evidence="1">
    <location>
        <begin position="175"/>
        <end position="193"/>
    </location>
</feature>